<proteinExistence type="predicted"/>
<sequence length="218" mass="24207">MSFGKPKKDAPSRSGTKKLSNDTQDLIAGLLKDTNLSKRQQEAMKQHLTGGVVSRVAKAPPPRVAYPKVGGGPSNPLPVASRFSGIRLKEDIVRHNPDVYEREQFRGGGKIGQDREAMKESLCKTMEYHGKTAAQRKADLEWYMRKKEMEEANKAPKLQPISDKDAMVDEILAAINERQQFLEDMTNLGQGGKYEKQIKAEVGAKLALLRQLGVDTNC</sequence>
<dbReference type="PANTHER" id="PTHR28348">
    <property type="entry name" value="UPF0193 PROTEIN EVG1"/>
    <property type="match status" value="1"/>
</dbReference>
<dbReference type="Pfam" id="PF05250">
    <property type="entry name" value="UPF0193"/>
    <property type="match status" value="1"/>
</dbReference>
<protein>
    <submittedName>
        <fullName evidence="2">Uncharacterized protein</fullName>
    </submittedName>
</protein>
<dbReference type="AlphaFoldDB" id="A0A7S0QY60"/>
<dbReference type="EMBL" id="HBFA01008034">
    <property type="protein sequence ID" value="CAD8655929.1"/>
    <property type="molecule type" value="Transcribed_RNA"/>
</dbReference>
<accession>A0A7S0QY60</accession>
<feature type="region of interest" description="Disordered" evidence="1">
    <location>
        <begin position="1"/>
        <end position="23"/>
    </location>
</feature>
<reference evidence="2" key="1">
    <citation type="submission" date="2021-01" db="EMBL/GenBank/DDBJ databases">
        <authorList>
            <person name="Corre E."/>
            <person name="Pelletier E."/>
            <person name="Niang G."/>
            <person name="Scheremetjew M."/>
            <person name="Finn R."/>
            <person name="Kale V."/>
            <person name="Holt S."/>
            <person name="Cochrane G."/>
            <person name="Meng A."/>
            <person name="Brown T."/>
            <person name="Cohen L."/>
        </authorList>
    </citation>
    <scope>NUCLEOTIDE SEQUENCE</scope>
    <source>
        <strain evidence="2">CCMP722</strain>
    </source>
</reference>
<organism evidence="2">
    <name type="scientific">Pyramimonas obovata</name>
    <dbReference type="NCBI Taxonomy" id="1411642"/>
    <lineage>
        <taxon>Eukaryota</taxon>
        <taxon>Viridiplantae</taxon>
        <taxon>Chlorophyta</taxon>
        <taxon>Pyramimonadophyceae</taxon>
        <taxon>Pyramimonadales</taxon>
        <taxon>Pyramimonadaceae</taxon>
        <taxon>Pyramimonas</taxon>
        <taxon>Pyramimonas incertae sedis</taxon>
    </lineage>
</organism>
<evidence type="ECO:0000256" key="1">
    <source>
        <dbReference type="SAM" id="MobiDB-lite"/>
    </source>
</evidence>
<dbReference type="PANTHER" id="PTHR28348:SF1">
    <property type="entry name" value="UPF0193 PROTEIN EVG1"/>
    <property type="match status" value="1"/>
</dbReference>
<feature type="compositionally biased region" description="Polar residues" evidence="1">
    <location>
        <begin position="13"/>
        <end position="23"/>
    </location>
</feature>
<feature type="compositionally biased region" description="Basic and acidic residues" evidence="1">
    <location>
        <begin position="1"/>
        <end position="11"/>
    </location>
</feature>
<name>A0A7S0QY60_9CHLO</name>
<evidence type="ECO:0000313" key="2">
    <source>
        <dbReference type="EMBL" id="CAD8655929.1"/>
    </source>
</evidence>
<dbReference type="InterPro" id="IPR007914">
    <property type="entry name" value="UPF0193"/>
</dbReference>
<gene>
    <name evidence="2" type="ORF">POBO1169_LOCUS4181</name>
</gene>